<proteinExistence type="predicted"/>
<evidence type="ECO:0000256" key="1">
    <source>
        <dbReference type="SAM" id="MobiDB-lite"/>
    </source>
</evidence>
<reference evidence="3" key="1">
    <citation type="submission" date="2010-08" db="EMBL/GenBank/DDBJ databases">
        <authorList>
            <consortium name="Caenorhabditis japonica Sequencing Consortium"/>
            <person name="Wilson R.K."/>
        </authorList>
    </citation>
    <scope>NUCLEOTIDE SEQUENCE [LARGE SCALE GENOMIC DNA]</scope>
    <source>
        <strain evidence="3">DF5081</strain>
    </source>
</reference>
<feature type="compositionally biased region" description="Polar residues" evidence="1">
    <location>
        <begin position="7"/>
        <end position="29"/>
    </location>
</feature>
<evidence type="ECO:0000313" key="2">
    <source>
        <dbReference type="EnsemblMetazoa" id="CJA22245b.1"/>
    </source>
</evidence>
<dbReference type="EnsemblMetazoa" id="CJA22245b.1">
    <property type="protein sequence ID" value="CJA22245b.1"/>
    <property type="gene ID" value="WBGene00177817"/>
</dbReference>
<name>A0A8R1I619_CAEJA</name>
<dbReference type="AlphaFoldDB" id="A0A8R1I619"/>
<feature type="region of interest" description="Disordered" evidence="1">
    <location>
        <begin position="1"/>
        <end position="29"/>
    </location>
</feature>
<keyword evidence="3" id="KW-1185">Reference proteome</keyword>
<organism evidence="2 3">
    <name type="scientific">Caenorhabditis japonica</name>
    <dbReference type="NCBI Taxonomy" id="281687"/>
    <lineage>
        <taxon>Eukaryota</taxon>
        <taxon>Metazoa</taxon>
        <taxon>Ecdysozoa</taxon>
        <taxon>Nematoda</taxon>
        <taxon>Chromadorea</taxon>
        <taxon>Rhabditida</taxon>
        <taxon>Rhabditina</taxon>
        <taxon>Rhabditomorpha</taxon>
        <taxon>Rhabditoidea</taxon>
        <taxon>Rhabditidae</taxon>
        <taxon>Peloderinae</taxon>
        <taxon>Caenorhabditis</taxon>
    </lineage>
</organism>
<protein>
    <submittedName>
        <fullName evidence="2">Uncharacterized protein</fullName>
    </submittedName>
</protein>
<sequence>MEHRTFDTNQILGTRQNSTNPSTSAHFSDAQMQKSVEDNGGRHVAPNIPPRTHPIHLRNRLKLQIFEQNLSVQMEPSSEECQSRKASSVGFVEIDDLLKFQEEYNQKRSSTSSFRFCSSLRHLFSTSSTATSSDATCLPESHINPMFNVHKCSFSRSFTHLPYPPKQKRKTNLRRVFSCFSIFKH</sequence>
<accession>A0A8R1I619</accession>
<reference evidence="2" key="2">
    <citation type="submission" date="2022-06" db="UniProtKB">
        <authorList>
            <consortium name="EnsemblMetazoa"/>
        </authorList>
    </citation>
    <scope>IDENTIFICATION</scope>
    <source>
        <strain evidence="2">DF5081</strain>
    </source>
</reference>
<evidence type="ECO:0000313" key="3">
    <source>
        <dbReference type="Proteomes" id="UP000005237"/>
    </source>
</evidence>
<dbReference type="Proteomes" id="UP000005237">
    <property type="component" value="Unassembled WGS sequence"/>
</dbReference>